<evidence type="ECO:0000313" key="1">
    <source>
        <dbReference type="EMBL" id="SMR51338.1"/>
    </source>
</evidence>
<organism evidence="1 2">
    <name type="scientific">Zymoseptoria tritici ST99CH_1E4</name>
    <dbReference type="NCBI Taxonomy" id="1276532"/>
    <lineage>
        <taxon>Eukaryota</taxon>
        <taxon>Fungi</taxon>
        <taxon>Dikarya</taxon>
        <taxon>Ascomycota</taxon>
        <taxon>Pezizomycotina</taxon>
        <taxon>Dothideomycetes</taxon>
        <taxon>Dothideomycetidae</taxon>
        <taxon>Mycosphaerellales</taxon>
        <taxon>Mycosphaerellaceae</taxon>
        <taxon>Zymoseptoria</taxon>
    </lineage>
</organism>
<sequence length="246" mass="27601">MAQASIDVTGDAQEFSPGIHHQNIAASSVPTVGISATAAEDFAEPLTTNTEMQPADFELATSTPLPPLTTIDCTEAQPFRLLDLPDELWIKIGKMVIEDLPVTQITMKTAFDYTTRAYNIPEHFKMPKVLAAGVKTPAILHTCSSLRKELRLGYYNSKINILVEFFNGKEDKWVPKYLRAIGTEARKQISGAVDMGCLNPIEPTPNFPYHRLEHWQIEMKLTPRRGPSECTFNSGCEKFRWIVEFL</sequence>
<evidence type="ECO:0008006" key="3">
    <source>
        <dbReference type="Google" id="ProtNLM"/>
    </source>
</evidence>
<protein>
    <recommendedName>
        <fullName evidence="3">F-box domain-containing protein</fullName>
    </recommendedName>
</protein>
<dbReference type="AlphaFoldDB" id="A0A2H1GCT0"/>
<dbReference type="EMBL" id="LT854256">
    <property type="protein sequence ID" value="SMR51338.1"/>
    <property type="molecule type" value="Genomic_DNA"/>
</dbReference>
<name>A0A2H1GCT0_ZYMTR</name>
<proteinExistence type="predicted"/>
<evidence type="ECO:0000313" key="2">
    <source>
        <dbReference type="Proteomes" id="UP000245764"/>
    </source>
</evidence>
<reference evidence="2" key="1">
    <citation type="submission" date="2017-05" db="EMBL/GenBank/DDBJ databases">
        <authorList>
            <person name="Song R."/>
            <person name="Chenine A.L."/>
            <person name="Ruprecht R.M."/>
        </authorList>
    </citation>
    <scope>NUCLEOTIDE SEQUENCE [LARGE SCALE GENOMIC DNA]</scope>
</reference>
<accession>A0A2H1GCT0</accession>
<dbReference type="Proteomes" id="UP000245764">
    <property type="component" value="Chromosome 4"/>
</dbReference>
<gene>
    <name evidence="1" type="ORF">ZT1E4_G5557</name>
</gene>